<reference evidence="1" key="1">
    <citation type="submission" date="2022-08" db="EMBL/GenBank/DDBJ databases">
        <title>Novel sulphate-reducing endosymbionts in the free-living metamonad Anaeramoeba.</title>
        <authorList>
            <person name="Jerlstrom-Hultqvist J."/>
            <person name="Cepicka I."/>
            <person name="Gallot-Lavallee L."/>
            <person name="Salas-Leiva D."/>
            <person name="Curtis B.A."/>
            <person name="Zahonova K."/>
            <person name="Pipaliya S."/>
            <person name="Dacks J."/>
            <person name="Roger A.J."/>
        </authorList>
    </citation>
    <scope>NUCLEOTIDE SEQUENCE</scope>
    <source>
        <strain evidence="1">Busselton2</strain>
    </source>
</reference>
<gene>
    <name evidence="1" type="ORF">M0812_16018</name>
</gene>
<name>A0AAV7ZD99_9EUKA</name>
<accession>A0AAV7ZD99</accession>
<dbReference type="EMBL" id="JANTQA010000032">
    <property type="protein sequence ID" value="KAJ3439973.1"/>
    <property type="molecule type" value="Genomic_DNA"/>
</dbReference>
<dbReference type="Proteomes" id="UP001146793">
    <property type="component" value="Unassembled WGS sequence"/>
</dbReference>
<organism evidence="1 2">
    <name type="scientific">Anaeramoeba flamelloides</name>
    <dbReference type="NCBI Taxonomy" id="1746091"/>
    <lineage>
        <taxon>Eukaryota</taxon>
        <taxon>Metamonada</taxon>
        <taxon>Anaeramoebidae</taxon>
        <taxon>Anaeramoeba</taxon>
    </lineage>
</organism>
<proteinExistence type="predicted"/>
<sequence>MENIIEIIIQNFIFSVQFQNDQTNPNNRNENNNYEFRKQEITICNQKHSLSTRESGTNQQFCIRLFEKKGNVLVGEWISPKLSKIHPNLNFKKQILFKQCDLIINFSYCLKTSHQNQVVWEKKYPLLKKNRSQTKKYTPRFNMEKYEITYKNGNVQTEEINSATFNNKDFLKKKGIEYKVDFKKEYQDYDKLITFFLAIFRFIKKRDLDNFNEFYKLRKFIKMKFIPHARNVFNFPKCTDNSEMAAYMEEIFENGFDYQIFRKIYLFWLSKEHNLQKIIVLNEDPLIEISDQNIKILDPKKFKKIELYDLFYKFQVKYSPKKTDRGEYMRKGILDYDEPDGN</sequence>
<evidence type="ECO:0000313" key="1">
    <source>
        <dbReference type="EMBL" id="KAJ3439973.1"/>
    </source>
</evidence>
<protein>
    <submittedName>
        <fullName evidence="1">Uncharacterized protein</fullName>
    </submittedName>
</protein>
<dbReference type="AlphaFoldDB" id="A0AAV7ZD99"/>
<comment type="caution">
    <text evidence="1">The sequence shown here is derived from an EMBL/GenBank/DDBJ whole genome shotgun (WGS) entry which is preliminary data.</text>
</comment>
<evidence type="ECO:0000313" key="2">
    <source>
        <dbReference type="Proteomes" id="UP001146793"/>
    </source>
</evidence>